<organism evidence="2 3">
    <name type="scientific">Mycena sanguinolenta</name>
    <dbReference type="NCBI Taxonomy" id="230812"/>
    <lineage>
        <taxon>Eukaryota</taxon>
        <taxon>Fungi</taxon>
        <taxon>Dikarya</taxon>
        <taxon>Basidiomycota</taxon>
        <taxon>Agaricomycotina</taxon>
        <taxon>Agaricomycetes</taxon>
        <taxon>Agaricomycetidae</taxon>
        <taxon>Agaricales</taxon>
        <taxon>Marasmiineae</taxon>
        <taxon>Mycenaceae</taxon>
        <taxon>Mycena</taxon>
    </lineage>
</organism>
<feature type="region of interest" description="Disordered" evidence="1">
    <location>
        <begin position="75"/>
        <end position="144"/>
    </location>
</feature>
<dbReference type="AlphaFoldDB" id="A0A8H6YF08"/>
<evidence type="ECO:0000313" key="2">
    <source>
        <dbReference type="EMBL" id="KAF7357096.1"/>
    </source>
</evidence>
<evidence type="ECO:0000256" key="1">
    <source>
        <dbReference type="SAM" id="MobiDB-lite"/>
    </source>
</evidence>
<feature type="compositionally biased region" description="Basic and acidic residues" evidence="1">
    <location>
        <begin position="133"/>
        <end position="144"/>
    </location>
</feature>
<comment type="caution">
    <text evidence="2">The sequence shown here is derived from an EMBL/GenBank/DDBJ whole genome shotgun (WGS) entry which is preliminary data.</text>
</comment>
<keyword evidence="3" id="KW-1185">Reference proteome</keyword>
<accession>A0A8H6YF08</accession>
<proteinExistence type="predicted"/>
<dbReference type="EMBL" id="JACAZH010000010">
    <property type="protein sequence ID" value="KAF7357096.1"/>
    <property type="molecule type" value="Genomic_DNA"/>
</dbReference>
<gene>
    <name evidence="2" type="ORF">MSAN_01303700</name>
</gene>
<evidence type="ECO:0000313" key="3">
    <source>
        <dbReference type="Proteomes" id="UP000623467"/>
    </source>
</evidence>
<name>A0A8H6YF08_9AGAR</name>
<reference evidence="2" key="1">
    <citation type="submission" date="2020-05" db="EMBL/GenBank/DDBJ databases">
        <title>Mycena genomes resolve the evolution of fungal bioluminescence.</title>
        <authorList>
            <person name="Tsai I.J."/>
        </authorList>
    </citation>
    <scope>NUCLEOTIDE SEQUENCE</scope>
    <source>
        <strain evidence="2">160909Yilan</strain>
    </source>
</reference>
<sequence>MPRLTVQSSRLCLPHGSVAVVRPPLRPIHLLPRTDPVASLHTQLHTMRAGHAIRGQHEQRLAYRNTRPMLQHALHGTFSNTRNDTAPVAPPARRPRCTGRLALTPPAAKGRVLRMPVQQQRRGGAGVHHTGVHPKDDRDIHRRG</sequence>
<dbReference type="Proteomes" id="UP000623467">
    <property type="component" value="Unassembled WGS sequence"/>
</dbReference>
<protein>
    <submittedName>
        <fullName evidence="2">Uncharacterized protein</fullName>
    </submittedName>
</protein>